<feature type="region of interest" description="Disordered" evidence="1">
    <location>
        <begin position="1058"/>
        <end position="1174"/>
    </location>
</feature>
<reference evidence="3 4" key="1">
    <citation type="journal article" date="2018" name="Sci. Rep.">
        <title>Comparative analysis of the Pocillopora damicornis genome highlights role of immune system in coral evolution.</title>
        <authorList>
            <person name="Cunning R."/>
            <person name="Bay R.A."/>
            <person name="Gillette P."/>
            <person name="Baker A.C."/>
            <person name="Traylor-Knowles N."/>
        </authorList>
    </citation>
    <scope>NUCLEOTIDE SEQUENCE [LARGE SCALE GENOMIC DNA]</scope>
    <source>
        <strain evidence="3">RSMAS</strain>
        <tissue evidence="3">Whole animal</tissue>
    </source>
</reference>
<dbReference type="GO" id="GO:0070059">
    <property type="term" value="P:intrinsic apoptotic signaling pathway in response to endoplasmic reticulum stress"/>
    <property type="evidence" value="ECO:0007669"/>
    <property type="project" value="TreeGrafter"/>
</dbReference>
<feature type="compositionally biased region" description="Polar residues" evidence="1">
    <location>
        <begin position="1005"/>
        <end position="1018"/>
    </location>
</feature>
<feature type="compositionally biased region" description="Basic and acidic residues" evidence="1">
    <location>
        <begin position="1091"/>
        <end position="1113"/>
    </location>
</feature>
<dbReference type="Proteomes" id="UP000275408">
    <property type="component" value="Unassembled WGS sequence"/>
</dbReference>
<dbReference type="PANTHER" id="PTHR31226:SF1">
    <property type="entry name" value="TRANSMEMBRANE PROTEIN 117"/>
    <property type="match status" value="1"/>
</dbReference>
<dbReference type="OrthoDB" id="419441at2759"/>
<dbReference type="EMBL" id="RCHS01002239">
    <property type="protein sequence ID" value="RMX48832.1"/>
    <property type="molecule type" value="Genomic_DNA"/>
</dbReference>
<dbReference type="PANTHER" id="PTHR31226">
    <property type="entry name" value="TRANSMEMBRANE PROTEIN 117"/>
    <property type="match status" value="1"/>
</dbReference>
<feature type="transmembrane region" description="Helical" evidence="2">
    <location>
        <begin position="285"/>
        <end position="303"/>
    </location>
</feature>
<feature type="transmembrane region" description="Helical" evidence="2">
    <location>
        <begin position="247"/>
        <end position="265"/>
    </location>
</feature>
<proteinExistence type="predicted"/>
<gene>
    <name evidence="3" type="ORF">pdam_00001563</name>
</gene>
<feature type="compositionally biased region" description="Polar residues" evidence="1">
    <location>
        <begin position="1233"/>
        <end position="1243"/>
    </location>
</feature>
<feature type="transmembrane region" description="Helical" evidence="2">
    <location>
        <begin position="113"/>
        <end position="133"/>
    </location>
</feature>
<evidence type="ECO:0000313" key="4">
    <source>
        <dbReference type="Proteomes" id="UP000275408"/>
    </source>
</evidence>
<evidence type="ECO:0000313" key="3">
    <source>
        <dbReference type="EMBL" id="RMX48832.1"/>
    </source>
</evidence>
<name>A0A3M6U567_POCDA</name>
<sequence length="1270" mass="146193">MSLKVHPTGLATISSKELRELQKLHELGKKYWPAADRKRYEEEVARPEPRRSRYLFRHPYSRLIIAYLVVFCNFLIFAEDPVSHSYRECVIDVIGEIYTFIFIRPFYKSPGGLAFSCLMFAVVLGMCVGKWIVHGWLFCKKLKLKMFTEDGQGSWMVMFLTSLLSLFIFSFAYNGFLMLEGKYMDKMHASNRMGMENQTFMKVAAIGTWLGDFITAWMVTDMMLQGAQYADWAPGLRRFWKTGLNRVYAFWFVFVAMTIVVSTAISTDYVNWDRLNRDFVASNELARAFLASFILVMDLMIVMQDWEFPHFAGSLDIKLPGVNSDAFDVRLPSCCGGKPVDIYITGKWFNYGIIFIVMILDLNMWKNQIFYEPFAYGQYTDPEGYIYTVSDRQFLRWGNRSLLSYEYRWNHLNPKTNITYGLEDLRMNAKYKGYSLTLKGIAFVPSIFAFCVFGYLLYLFGLEENPDEVLVSRYRQDVRRQRQIRRLRKRSRKETRVSMDREETGKYRGDLPNPFTINNSRSFNSLPPSPAVQRSRQEEVLDMSLFDHDESSNENEETLDQSEEKKPEVKKNFTYFFRHPYSRIATSYLVVFCNFLIFAEDPVSHSYTDCIIDIIGNMYGFVFSRYPPDLGFVALKVFMYLFAAGLGIFVGKYFIHKFLLCRVLKLRMFTEEGQGSWMVMFLTVLMFLFIVSFIYNEFLLLGGAHFAPYVCSNNLGIENQTFMKMAAIGTWLGDFITAWMVTDMMLQEEQYPNWSPRLRAFWRRGRNRVYAFWFIACAMSVVVATAITTDYVNWDEISRDFMPTNELSRAFLASFILVMDLMIVMQDWDFPYFDGGMEIKLPGLNTGNFHFHLPGGDIHITGKWFNYGIIFIVMILDLNMWKNQIFYEPFVYGQYTDDEDYIYTVSDRDFLANATAETLSYAWRWSHNNPLTNKTYGLEDQKMNSRYIGYALSAKGTAFIPSLFAFAMFGILVKYFSKGGPPPKVAPSVENDTTDAAVEERNINGGITNDAELTSSMPQIRESRQSVASSESVFDANKTKNIGSFLSVDSSRHGLNARRDDLHSSRDNLESSRDFLNSSRENLSSSADNLESSRDDLHSARDDPESSRDDLRSSVENLAISPKGVVSGTSSRPAWSFDSPPKTTASKKGTKRSGSSDIEKTIQNPQCSNDDQDKENMVQNFVQQLSFLNLEGEDNQATSKDKDSSPEENNLAVKSKDDRALSFGELFRRDPTRSSMSQLSATSSDDEDRHVDSNTDVKITNNSLQIPRKK</sequence>
<feature type="transmembrane region" description="Helical" evidence="2">
    <location>
        <begin position="440"/>
        <end position="460"/>
    </location>
</feature>
<accession>A0A3M6U567</accession>
<keyword evidence="2" id="KW-1133">Transmembrane helix</keyword>
<feature type="transmembrane region" description="Helical" evidence="2">
    <location>
        <begin position="348"/>
        <end position="365"/>
    </location>
</feature>
<keyword evidence="2" id="KW-0812">Transmembrane</keyword>
<feature type="transmembrane region" description="Helical" evidence="2">
    <location>
        <begin position="807"/>
        <end position="825"/>
    </location>
</feature>
<dbReference type="AlphaFoldDB" id="A0A3M6U567"/>
<feature type="transmembrane region" description="Helical" evidence="2">
    <location>
        <begin position="60"/>
        <end position="78"/>
    </location>
</feature>
<dbReference type="InterPro" id="IPR036259">
    <property type="entry name" value="MFS_trans_sf"/>
</dbReference>
<feature type="region of interest" description="Disordered" evidence="1">
    <location>
        <begin position="489"/>
        <end position="511"/>
    </location>
</feature>
<feature type="transmembrane region" description="Helical" evidence="2">
    <location>
        <begin position="154"/>
        <end position="179"/>
    </location>
</feature>
<feature type="compositionally biased region" description="Polar residues" evidence="1">
    <location>
        <begin position="1074"/>
        <end position="1090"/>
    </location>
</feature>
<feature type="region of interest" description="Disordered" evidence="1">
    <location>
        <begin position="1002"/>
        <end position="1033"/>
    </location>
</feature>
<evidence type="ECO:0000256" key="1">
    <source>
        <dbReference type="SAM" id="MobiDB-lite"/>
    </source>
</evidence>
<feature type="region of interest" description="Disordered" evidence="1">
    <location>
        <begin position="1189"/>
        <end position="1270"/>
    </location>
</feature>
<feature type="compositionally biased region" description="Basic and acidic residues" evidence="1">
    <location>
        <begin position="1214"/>
        <end position="1232"/>
    </location>
</feature>
<keyword evidence="4" id="KW-1185">Reference proteome</keyword>
<protein>
    <recommendedName>
        <fullName evidence="5">Transmembrane protein 117</fullName>
    </recommendedName>
</protein>
<comment type="caution">
    <text evidence="3">The sequence shown here is derived from an EMBL/GenBank/DDBJ whole genome shotgun (WGS) entry which is preliminary data.</text>
</comment>
<feature type="compositionally biased region" description="Polar residues" evidence="1">
    <location>
        <begin position="1256"/>
        <end position="1270"/>
    </location>
</feature>
<feature type="compositionally biased region" description="Basic and acidic residues" evidence="1">
    <location>
        <begin position="494"/>
        <end position="509"/>
    </location>
</feature>
<feature type="transmembrane region" description="Helical" evidence="2">
    <location>
        <begin position="676"/>
        <end position="695"/>
    </location>
</feature>
<dbReference type="Pfam" id="PF15113">
    <property type="entry name" value="TMEM117"/>
    <property type="match status" value="2"/>
</dbReference>
<feature type="transmembrane region" description="Helical" evidence="2">
    <location>
        <begin position="947"/>
        <end position="973"/>
    </location>
</feature>
<feature type="transmembrane region" description="Helical" evidence="2">
    <location>
        <begin position="767"/>
        <end position="787"/>
    </location>
</feature>
<feature type="compositionally biased region" description="Basic and acidic residues" evidence="1">
    <location>
        <begin position="1058"/>
        <end position="1073"/>
    </location>
</feature>
<feature type="compositionally biased region" description="Polar residues" evidence="1">
    <location>
        <begin position="1141"/>
        <end position="1169"/>
    </location>
</feature>
<keyword evidence="2" id="KW-0472">Membrane</keyword>
<feature type="transmembrane region" description="Helical" evidence="2">
    <location>
        <begin position="199"/>
        <end position="219"/>
    </location>
</feature>
<evidence type="ECO:0008006" key="5">
    <source>
        <dbReference type="Google" id="ProtNLM"/>
    </source>
</evidence>
<feature type="transmembrane region" description="Helical" evidence="2">
    <location>
        <begin position="580"/>
        <end position="599"/>
    </location>
</feature>
<dbReference type="SUPFAM" id="SSF103473">
    <property type="entry name" value="MFS general substrate transporter"/>
    <property type="match status" value="1"/>
</dbReference>
<dbReference type="InterPro" id="IPR029370">
    <property type="entry name" value="TMEM117"/>
</dbReference>
<organism evidence="3 4">
    <name type="scientific">Pocillopora damicornis</name>
    <name type="common">Cauliflower coral</name>
    <name type="synonym">Millepora damicornis</name>
    <dbReference type="NCBI Taxonomy" id="46731"/>
    <lineage>
        <taxon>Eukaryota</taxon>
        <taxon>Metazoa</taxon>
        <taxon>Cnidaria</taxon>
        <taxon>Anthozoa</taxon>
        <taxon>Hexacorallia</taxon>
        <taxon>Scleractinia</taxon>
        <taxon>Astrocoeniina</taxon>
        <taxon>Pocilloporidae</taxon>
        <taxon>Pocillopora</taxon>
    </lineage>
</organism>
<feature type="transmembrane region" description="Helical" evidence="2">
    <location>
        <begin position="637"/>
        <end position="655"/>
    </location>
</feature>
<evidence type="ECO:0000256" key="2">
    <source>
        <dbReference type="SAM" id="Phobius"/>
    </source>
</evidence>